<dbReference type="NCBIfam" id="NF010372">
    <property type="entry name" value="PRK13798.1"/>
    <property type="match status" value="1"/>
</dbReference>
<comment type="pathway">
    <text evidence="2">Purine metabolism; urate degradation; (S)-allantoin from urate: step 3/3.</text>
</comment>
<evidence type="ECO:0000256" key="4">
    <source>
        <dbReference type="ARBA" id="ARBA00022631"/>
    </source>
</evidence>
<evidence type="ECO:0000256" key="1">
    <source>
        <dbReference type="ARBA" id="ARBA00001163"/>
    </source>
</evidence>
<dbReference type="RefSeq" id="WP_369789901.1">
    <property type="nucleotide sequence ID" value="NZ_CP165628.1"/>
</dbReference>
<dbReference type="EC" id="4.1.1.97" evidence="3"/>
<dbReference type="GO" id="GO:0051997">
    <property type="term" value="F:2-oxo-4-hydroxy-4-carboxy-5-ureidoimidazoline decarboxylase activity"/>
    <property type="evidence" value="ECO:0007669"/>
    <property type="project" value="UniProtKB-EC"/>
</dbReference>
<proteinExistence type="predicted"/>
<reference evidence="8" key="1">
    <citation type="submission" date="2024-07" db="EMBL/GenBank/DDBJ databases">
        <authorList>
            <person name="Biller S.J."/>
        </authorList>
    </citation>
    <scope>NUCLEOTIDE SEQUENCE</scope>
    <source>
        <strain evidence="8">WC2420</strain>
    </source>
</reference>
<evidence type="ECO:0000256" key="5">
    <source>
        <dbReference type="ARBA" id="ARBA00022793"/>
    </source>
</evidence>
<accession>A0AB39VVG5</accession>
<dbReference type="EMBL" id="CP165628">
    <property type="protein sequence ID" value="XDU73478.1"/>
    <property type="molecule type" value="Genomic_DNA"/>
</dbReference>
<protein>
    <recommendedName>
        <fullName evidence="3">2-oxo-4-hydroxy-4-carboxy-5-ureidoimidazoline decarboxylase</fullName>
        <ecNumber evidence="3">4.1.1.97</ecNumber>
    </recommendedName>
</protein>
<dbReference type="InterPro" id="IPR036778">
    <property type="entry name" value="OHCU_decarboxylase_sf"/>
</dbReference>
<evidence type="ECO:0000256" key="6">
    <source>
        <dbReference type="ARBA" id="ARBA00023239"/>
    </source>
</evidence>
<evidence type="ECO:0000256" key="2">
    <source>
        <dbReference type="ARBA" id="ARBA00004754"/>
    </source>
</evidence>
<dbReference type="PANTHER" id="PTHR43466">
    <property type="entry name" value="2-OXO-4-HYDROXY-4-CARBOXY-5-UREIDOIMIDAZOLINE DECARBOXYLASE-RELATED"/>
    <property type="match status" value="1"/>
</dbReference>
<keyword evidence="6 8" id="KW-0456">Lyase</keyword>
<sequence length="163" mass="18176">MTLEEFNALSAEQVRAVLSPCVNIPQWVNAVSSARPFNSVDDAVDFATQASSGWQSAAVGGALAQHPRIGERMTGESKEAALSRAEQASLGLEQQATQALLAGNQQYEQRFNRVFLIRAKGRTPAEILEHLQRRLHNSDQQEWQETAEQLQQITVLRFKELFN</sequence>
<dbReference type="GO" id="GO:0019628">
    <property type="term" value="P:urate catabolic process"/>
    <property type="evidence" value="ECO:0007669"/>
    <property type="project" value="TreeGrafter"/>
</dbReference>
<dbReference type="GO" id="GO:0006144">
    <property type="term" value="P:purine nucleobase metabolic process"/>
    <property type="evidence" value="ECO:0007669"/>
    <property type="project" value="UniProtKB-KW"/>
</dbReference>
<dbReference type="Pfam" id="PF09349">
    <property type="entry name" value="OHCU_decarbox"/>
    <property type="match status" value="1"/>
</dbReference>
<name>A0AB39VVG5_9GAMM</name>
<gene>
    <name evidence="8" type="primary">uraD</name>
    <name evidence="8" type="ORF">AB3G37_05080</name>
</gene>
<dbReference type="AlphaFoldDB" id="A0AB39VVG5"/>
<dbReference type="SUPFAM" id="SSF158694">
    <property type="entry name" value="UraD-Like"/>
    <property type="match status" value="1"/>
</dbReference>
<evidence type="ECO:0000259" key="7">
    <source>
        <dbReference type="Pfam" id="PF09349"/>
    </source>
</evidence>
<dbReference type="Gene3D" id="1.10.3330.10">
    <property type="entry name" value="Oxo-4-hydroxy-4-carboxy-5-ureidoimidazoline decarboxylase"/>
    <property type="match status" value="1"/>
</dbReference>
<evidence type="ECO:0000313" key="8">
    <source>
        <dbReference type="EMBL" id="XDU73478.1"/>
    </source>
</evidence>
<dbReference type="InterPro" id="IPR018020">
    <property type="entry name" value="OHCU_decarboxylase"/>
</dbReference>
<organism evidence="8">
    <name type="scientific">Rouxiella sp. WC2420</name>
    <dbReference type="NCBI Taxonomy" id="3234145"/>
    <lineage>
        <taxon>Bacteria</taxon>
        <taxon>Pseudomonadati</taxon>
        <taxon>Pseudomonadota</taxon>
        <taxon>Gammaproteobacteria</taxon>
        <taxon>Enterobacterales</taxon>
        <taxon>Yersiniaceae</taxon>
        <taxon>Rouxiella</taxon>
    </lineage>
</organism>
<keyword evidence="4" id="KW-0659">Purine metabolism</keyword>
<comment type="catalytic activity">
    <reaction evidence="1">
        <text>5-hydroxy-2-oxo-4-ureido-2,5-dihydro-1H-imidazole-5-carboxylate + H(+) = (S)-allantoin + CO2</text>
        <dbReference type="Rhea" id="RHEA:26301"/>
        <dbReference type="ChEBI" id="CHEBI:15378"/>
        <dbReference type="ChEBI" id="CHEBI:15678"/>
        <dbReference type="ChEBI" id="CHEBI:16526"/>
        <dbReference type="ChEBI" id="CHEBI:58639"/>
        <dbReference type="EC" id="4.1.1.97"/>
    </reaction>
</comment>
<feature type="domain" description="Oxo-4-hydroxy-4-carboxy-5-ureidoimidazoline decarboxylase" evidence="7">
    <location>
        <begin position="7"/>
        <end position="159"/>
    </location>
</feature>
<evidence type="ECO:0000256" key="3">
    <source>
        <dbReference type="ARBA" id="ARBA00012257"/>
    </source>
</evidence>
<dbReference type="NCBIfam" id="TIGR03180">
    <property type="entry name" value="UraD_2"/>
    <property type="match status" value="1"/>
</dbReference>
<keyword evidence="5" id="KW-0210">Decarboxylase</keyword>
<dbReference type="InterPro" id="IPR017595">
    <property type="entry name" value="OHCU_decarboxylase-2"/>
</dbReference>
<dbReference type="PANTHER" id="PTHR43466:SF1">
    <property type="entry name" value="2-OXO-4-HYDROXY-4-CARBOXY-5-UREIDOIMIDAZOLINE DECARBOXYLASE-RELATED"/>
    <property type="match status" value="1"/>
</dbReference>